<dbReference type="AlphaFoldDB" id="A0A7Y4GXN8"/>
<protein>
    <submittedName>
        <fullName evidence="1">Uncharacterized protein</fullName>
    </submittedName>
</protein>
<dbReference type="EMBL" id="JAAVLX010000012">
    <property type="protein sequence ID" value="NOJ43870.1"/>
    <property type="molecule type" value="Genomic_DNA"/>
</dbReference>
<proteinExistence type="predicted"/>
<name>A0A7Y4GXN8_9BRAD</name>
<evidence type="ECO:0000313" key="1">
    <source>
        <dbReference type="EMBL" id="NOJ43870.1"/>
    </source>
</evidence>
<reference evidence="1 2" key="1">
    <citation type="submission" date="2020-03" db="EMBL/GenBank/DDBJ databases">
        <title>Bradyrhizobium diversity isolated from nodules of Indigofera sp.</title>
        <authorList>
            <person name="Klepa M."/>
            <person name="Helene L."/>
            <person name="Hungria M."/>
        </authorList>
    </citation>
    <scope>NUCLEOTIDE SEQUENCE [LARGE SCALE GENOMIC DNA]</scope>
    <source>
        <strain evidence="1 2">WSM 1791</strain>
    </source>
</reference>
<comment type="caution">
    <text evidence="1">The sequence shown here is derived from an EMBL/GenBank/DDBJ whole genome shotgun (WGS) entry which is preliminary data.</text>
</comment>
<dbReference type="Proteomes" id="UP000544122">
    <property type="component" value="Unassembled WGS sequence"/>
</dbReference>
<keyword evidence="2" id="KW-1185">Reference proteome</keyword>
<dbReference type="RefSeq" id="WP_171583067.1">
    <property type="nucleotide sequence ID" value="NZ_JAAVLX010000012.1"/>
</dbReference>
<accession>A0A7Y4GXN8</accession>
<evidence type="ECO:0000313" key="2">
    <source>
        <dbReference type="Proteomes" id="UP000544122"/>
    </source>
</evidence>
<organism evidence="1 2">
    <name type="scientific">Bradyrhizobium australiense</name>
    <dbReference type="NCBI Taxonomy" id="2721161"/>
    <lineage>
        <taxon>Bacteria</taxon>
        <taxon>Pseudomonadati</taxon>
        <taxon>Pseudomonadota</taxon>
        <taxon>Alphaproteobacteria</taxon>
        <taxon>Hyphomicrobiales</taxon>
        <taxon>Nitrobacteraceae</taxon>
        <taxon>Bradyrhizobium</taxon>
    </lineage>
</organism>
<sequence>MTPAEAATMLSHLGSMSPLAPANVKIVRHGRESISLTKASSWVHLQQG</sequence>
<gene>
    <name evidence="1" type="ORF">HCN58_30700</name>
</gene>